<comment type="caution">
    <text evidence="1">The sequence shown here is derived from an EMBL/GenBank/DDBJ whole genome shotgun (WGS) entry which is preliminary data.</text>
</comment>
<name>A0ABV3D8Z7_STREX</name>
<dbReference type="Proteomes" id="UP001551210">
    <property type="component" value="Unassembled WGS sequence"/>
</dbReference>
<gene>
    <name evidence="1" type="ORF">AB0A76_35250</name>
</gene>
<sequence>MTSPWARAAEDDPLDGLRAALTEADCGYEPQDGHEDRCWILHSVHDGPVRLRWDEVLARAGRRLADWPGTLSHLVLEDVPGADDLEGPDPAEMDRACLARLVEHLVLSGPQGPDTPCGAAQAPVSTPSGEPLIARRGRLGDALAHHDAMPDLRFPATWWASDGGWLVLTDHDLSATEVFGSRALIEGLLADPWLDAVRRPGIAETLGD</sequence>
<keyword evidence="2" id="KW-1185">Reference proteome</keyword>
<evidence type="ECO:0000313" key="1">
    <source>
        <dbReference type="EMBL" id="MEU7298388.1"/>
    </source>
</evidence>
<reference evidence="1 2" key="1">
    <citation type="submission" date="2024-06" db="EMBL/GenBank/DDBJ databases">
        <title>The Natural Products Discovery Center: Release of the First 8490 Sequenced Strains for Exploring Actinobacteria Biosynthetic Diversity.</title>
        <authorList>
            <person name="Kalkreuter E."/>
            <person name="Kautsar S.A."/>
            <person name="Yang D."/>
            <person name="Bader C.D."/>
            <person name="Teijaro C.N."/>
            <person name="Fluegel L."/>
            <person name="Davis C.M."/>
            <person name="Simpson J.R."/>
            <person name="Lauterbach L."/>
            <person name="Steele A.D."/>
            <person name="Gui C."/>
            <person name="Meng S."/>
            <person name="Li G."/>
            <person name="Viehrig K."/>
            <person name="Ye F."/>
            <person name="Su P."/>
            <person name="Kiefer A.F."/>
            <person name="Nichols A."/>
            <person name="Cepeda A.J."/>
            <person name="Yan W."/>
            <person name="Fan B."/>
            <person name="Jiang Y."/>
            <person name="Adhikari A."/>
            <person name="Zheng C.-J."/>
            <person name="Schuster L."/>
            <person name="Cowan T.M."/>
            <person name="Smanski M.J."/>
            <person name="Chevrette M.G."/>
            <person name="De Carvalho L.P.S."/>
            <person name="Shen B."/>
        </authorList>
    </citation>
    <scope>NUCLEOTIDE SEQUENCE [LARGE SCALE GENOMIC DNA]</scope>
    <source>
        <strain evidence="1 2">NPDC045705</strain>
    </source>
</reference>
<dbReference type="RefSeq" id="WP_359217320.1">
    <property type="nucleotide sequence ID" value="NZ_JBEZAM010000116.1"/>
</dbReference>
<proteinExistence type="predicted"/>
<evidence type="ECO:0000313" key="2">
    <source>
        <dbReference type="Proteomes" id="UP001551210"/>
    </source>
</evidence>
<dbReference type="EMBL" id="JBEZAM010000116">
    <property type="protein sequence ID" value="MEU7298388.1"/>
    <property type="molecule type" value="Genomic_DNA"/>
</dbReference>
<accession>A0ABV3D8Z7</accession>
<organism evidence="1 2">
    <name type="scientific">Streptomyces exfoliatus</name>
    <name type="common">Streptomyces hydrogenans</name>
    <dbReference type="NCBI Taxonomy" id="1905"/>
    <lineage>
        <taxon>Bacteria</taxon>
        <taxon>Bacillati</taxon>
        <taxon>Actinomycetota</taxon>
        <taxon>Actinomycetes</taxon>
        <taxon>Kitasatosporales</taxon>
        <taxon>Streptomycetaceae</taxon>
        <taxon>Streptomyces</taxon>
    </lineage>
</organism>
<protein>
    <submittedName>
        <fullName evidence="1">Uncharacterized protein</fullName>
    </submittedName>
</protein>